<dbReference type="AlphaFoldDB" id="A0AAJ0DN79"/>
<proteinExistence type="predicted"/>
<accession>A0AAJ0DN79</accession>
<organism evidence="1 2">
    <name type="scientific">Extremus antarcticus</name>
    <dbReference type="NCBI Taxonomy" id="702011"/>
    <lineage>
        <taxon>Eukaryota</taxon>
        <taxon>Fungi</taxon>
        <taxon>Dikarya</taxon>
        <taxon>Ascomycota</taxon>
        <taxon>Pezizomycotina</taxon>
        <taxon>Dothideomycetes</taxon>
        <taxon>Dothideomycetidae</taxon>
        <taxon>Mycosphaerellales</taxon>
        <taxon>Extremaceae</taxon>
        <taxon>Extremus</taxon>
    </lineage>
</organism>
<protein>
    <submittedName>
        <fullName evidence="1">Uncharacterized protein</fullName>
    </submittedName>
</protein>
<dbReference type="Proteomes" id="UP001271007">
    <property type="component" value="Unassembled WGS sequence"/>
</dbReference>
<evidence type="ECO:0000313" key="1">
    <source>
        <dbReference type="EMBL" id="KAK3053640.1"/>
    </source>
</evidence>
<comment type="caution">
    <text evidence="1">The sequence shown here is derived from an EMBL/GenBank/DDBJ whole genome shotgun (WGS) entry which is preliminary data.</text>
</comment>
<dbReference type="EMBL" id="JAWDJX010000015">
    <property type="protein sequence ID" value="KAK3053640.1"/>
    <property type="molecule type" value="Genomic_DNA"/>
</dbReference>
<name>A0AAJ0DN79_9PEZI</name>
<evidence type="ECO:0000313" key="2">
    <source>
        <dbReference type="Proteomes" id="UP001271007"/>
    </source>
</evidence>
<sequence length="150" mass="17047">MLANRQIRQEALPIFYVVNKFQCDDDEVAKFFLDGLETQRLLPCVSYMKLYSERATISSRSAYRNYGRLHGTLEKRVRAVVERFSPRGLKPDSIRMPVRTRHPDPIPPGPFVFGAAIAGIKWVTLPQLEARELGVDGMSSGFIFKPDDSD</sequence>
<reference evidence="1" key="1">
    <citation type="submission" date="2023-04" db="EMBL/GenBank/DDBJ databases">
        <title>Black Yeasts Isolated from many extreme environments.</title>
        <authorList>
            <person name="Coleine C."/>
            <person name="Stajich J.E."/>
            <person name="Selbmann L."/>
        </authorList>
    </citation>
    <scope>NUCLEOTIDE SEQUENCE</scope>
    <source>
        <strain evidence="1">CCFEE 5312</strain>
    </source>
</reference>
<gene>
    <name evidence="1" type="ORF">LTR09_005384</name>
</gene>
<keyword evidence="2" id="KW-1185">Reference proteome</keyword>